<dbReference type="EMBL" id="CAJJDO010000108">
    <property type="protein sequence ID" value="CAD8194895.1"/>
    <property type="molecule type" value="Genomic_DNA"/>
</dbReference>
<proteinExistence type="predicted"/>
<evidence type="ECO:0000313" key="2">
    <source>
        <dbReference type="Proteomes" id="UP000689195"/>
    </source>
</evidence>
<organism evidence="1 2">
    <name type="scientific">Paramecium pentaurelia</name>
    <dbReference type="NCBI Taxonomy" id="43138"/>
    <lineage>
        <taxon>Eukaryota</taxon>
        <taxon>Sar</taxon>
        <taxon>Alveolata</taxon>
        <taxon>Ciliophora</taxon>
        <taxon>Intramacronucleata</taxon>
        <taxon>Oligohymenophorea</taxon>
        <taxon>Peniculida</taxon>
        <taxon>Parameciidae</taxon>
        <taxon>Paramecium</taxon>
    </lineage>
</organism>
<sequence>MVRKDKVYRYMKLMPFLKNLNKEMKLVTIIICPSSKQIQDSADDHKSGTNLFKLMSSYTIKQPQLQPYQYLFQFNIKYLIYYKMMFNFYYFCFF</sequence>
<evidence type="ECO:0000313" key="1">
    <source>
        <dbReference type="EMBL" id="CAD8194895.1"/>
    </source>
</evidence>
<accession>A0A8S1X2Q4</accession>
<keyword evidence="2" id="KW-1185">Reference proteome</keyword>
<dbReference type="AlphaFoldDB" id="A0A8S1X2Q4"/>
<comment type="caution">
    <text evidence="1">The sequence shown here is derived from an EMBL/GenBank/DDBJ whole genome shotgun (WGS) entry which is preliminary data.</text>
</comment>
<gene>
    <name evidence="1" type="ORF">PPENT_87.1.T1080019</name>
</gene>
<reference evidence="1" key="1">
    <citation type="submission" date="2021-01" db="EMBL/GenBank/DDBJ databases">
        <authorList>
            <consortium name="Genoscope - CEA"/>
            <person name="William W."/>
        </authorList>
    </citation>
    <scope>NUCLEOTIDE SEQUENCE</scope>
</reference>
<protein>
    <submittedName>
        <fullName evidence="1">Uncharacterized protein</fullName>
    </submittedName>
</protein>
<dbReference type="Proteomes" id="UP000689195">
    <property type="component" value="Unassembled WGS sequence"/>
</dbReference>
<name>A0A8S1X2Q4_9CILI</name>